<name>A0A8S8ZLL6_SORMA</name>
<dbReference type="EMBL" id="NMPR01000105">
    <property type="protein sequence ID" value="KAA8630389.1"/>
    <property type="molecule type" value="Genomic_DNA"/>
</dbReference>
<dbReference type="VEuPathDB" id="FungiDB:SMAC_01218"/>
<dbReference type="Pfam" id="PF25390">
    <property type="entry name" value="WD40_RLD"/>
    <property type="match status" value="1"/>
</dbReference>
<dbReference type="SUPFAM" id="SSF50985">
    <property type="entry name" value="RCC1/BLIP-II"/>
    <property type="match status" value="1"/>
</dbReference>
<dbReference type="InterPro" id="IPR009091">
    <property type="entry name" value="RCC1/BLIP-II"/>
</dbReference>
<keyword evidence="2" id="KW-0677">Repeat</keyword>
<accession>A0A8S8ZLL6</accession>
<dbReference type="InterPro" id="IPR058923">
    <property type="entry name" value="RCC1-like_dom"/>
</dbReference>
<feature type="repeat" description="RCC1" evidence="3">
    <location>
        <begin position="21"/>
        <end position="77"/>
    </location>
</feature>
<evidence type="ECO:0000256" key="1">
    <source>
        <dbReference type="ARBA" id="ARBA00022658"/>
    </source>
</evidence>
<feature type="repeat" description="RCC1" evidence="3">
    <location>
        <begin position="207"/>
        <end position="281"/>
    </location>
</feature>
<dbReference type="InterPro" id="IPR000408">
    <property type="entry name" value="Reg_chr_condens"/>
</dbReference>
<evidence type="ECO:0000313" key="5">
    <source>
        <dbReference type="EMBL" id="KAA8630389.1"/>
    </source>
</evidence>
<feature type="repeat" description="RCC1" evidence="3">
    <location>
        <begin position="78"/>
        <end position="128"/>
    </location>
</feature>
<dbReference type="PANTHER" id="PTHR45982:SF1">
    <property type="entry name" value="REGULATOR OF CHROMOSOME CONDENSATION"/>
    <property type="match status" value="1"/>
</dbReference>
<feature type="domain" description="RCC1-like" evidence="4">
    <location>
        <begin position="22"/>
        <end position="424"/>
    </location>
</feature>
<evidence type="ECO:0000256" key="2">
    <source>
        <dbReference type="ARBA" id="ARBA00022737"/>
    </source>
</evidence>
<protein>
    <recommendedName>
        <fullName evidence="4">RCC1-like domain-containing protein</fullName>
    </recommendedName>
</protein>
<evidence type="ECO:0000259" key="4">
    <source>
        <dbReference type="Pfam" id="PF25390"/>
    </source>
</evidence>
<feature type="repeat" description="RCC1" evidence="3">
    <location>
        <begin position="129"/>
        <end position="206"/>
    </location>
</feature>
<organism evidence="5 6">
    <name type="scientific">Sordaria macrospora</name>
    <dbReference type="NCBI Taxonomy" id="5147"/>
    <lineage>
        <taxon>Eukaryota</taxon>
        <taxon>Fungi</taxon>
        <taxon>Dikarya</taxon>
        <taxon>Ascomycota</taxon>
        <taxon>Pezizomycotina</taxon>
        <taxon>Sordariomycetes</taxon>
        <taxon>Sordariomycetidae</taxon>
        <taxon>Sordariales</taxon>
        <taxon>Sordariaceae</taxon>
        <taxon>Sordaria</taxon>
    </lineage>
</organism>
<reference evidence="5 6" key="1">
    <citation type="submission" date="2017-07" db="EMBL/GenBank/DDBJ databases">
        <title>Genome sequence of the Sordaria macrospora wild type strain R19027.</title>
        <authorList>
            <person name="Nowrousian M."/>
            <person name="Teichert I."/>
            <person name="Kueck U."/>
        </authorList>
    </citation>
    <scope>NUCLEOTIDE SEQUENCE [LARGE SCALE GENOMIC DNA]</scope>
    <source>
        <strain evidence="5 6">R19027</strain>
        <tissue evidence="5">Mycelium</tissue>
    </source>
</reference>
<dbReference type="AlphaFoldDB" id="A0A8S8ZLL6"/>
<dbReference type="PROSITE" id="PS00626">
    <property type="entry name" value="RCC1_2"/>
    <property type="match status" value="1"/>
</dbReference>
<proteinExistence type="predicted"/>
<dbReference type="PRINTS" id="PR00633">
    <property type="entry name" value="RCCNDNSATION"/>
</dbReference>
<sequence length="424" mass="47685">MAQRPQRQRHEIINRAPREAMDVFVMGANEKGQLGLGPGQRVFTIAQSPRRNDWISDEEDIVDIACGNNHCLALTDDNRVMSWGSNDHGALGRVTHLPRNINHLAIERNTVFTQVAVSDHASFALTETGQVYGWGAFKYYVGENDFIDFHHVHHFYAFHPGQMEYDQHRPRRNQQYPLKIRFPGTDNPQIVQIACGANHVLALSKSGLVYSWGTNDAQILGRRFMPRNAYRRSPRRQYVDAEQLDPYANMDHHFAPGLVAELQNIRYVACGANYSMANDDMQTTLPLSKTTVVATPEHPDAPDGENMRVMLFPTKAPWFSGIGHRVDEPESALKAISGSLRYGLAIRHSGWGDAWGNEHELPSAMGVVDADNEPVIPAVPPGNRYTQAPQFAGWHYHREDCRFDLVATGEKHSIAVDQEGKVYV</sequence>
<dbReference type="Proteomes" id="UP000433876">
    <property type="component" value="Unassembled WGS sequence"/>
</dbReference>
<dbReference type="PANTHER" id="PTHR45982">
    <property type="entry name" value="REGULATOR OF CHROMOSOME CONDENSATION"/>
    <property type="match status" value="1"/>
</dbReference>
<dbReference type="InterPro" id="IPR051553">
    <property type="entry name" value="Ran_GTPase-activating"/>
</dbReference>
<comment type="caution">
    <text evidence="5">The sequence shown here is derived from an EMBL/GenBank/DDBJ whole genome shotgun (WGS) entry which is preliminary data.</text>
</comment>
<dbReference type="PROSITE" id="PS50012">
    <property type="entry name" value="RCC1_3"/>
    <property type="match status" value="4"/>
</dbReference>
<dbReference type="GO" id="GO:0005737">
    <property type="term" value="C:cytoplasm"/>
    <property type="evidence" value="ECO:0007669"/>
    <property type="project" value="TreeGrafter"/>
</dbReference>
<keyword evidence="1" id="KW-0344">Guanine-nucleotide releasing factor</keyword>
<dbReference type="PROSITE" id="PS00625">
    <property type="entry name" value="RCC1_1"/>
    <property type="match status" value="1"/>
</dbReference>
<dbReference type="Gene3D" id="2.130.10.30">
    <property type="entry name" value="Regulator of chromosome condensation 1/beta-lactamase-inhibitor protein II"/>
    <property type="match status" value="1"/>
</dbReference>
<dbReference type="GO" id="GO:0005085">
    <property type="term" value="F:guanyl-nucleotide exchange factor activity"/>
    <property type="evidence" value="ECO:0007669"/>
    <property type="project" value="TreeGrafter"/>
</dbReference>
<evidence type="ECO:0000256" key="3">
    <source>
        <dbReference type="PROSITE-ProRule" id="PRU00235"/>
    </source>
</evidence>
<evidence type="ECO:0000313" key="6">
    <source>
        <dbReference type="Proteomes" id="UP000433876"/>
    </source>
</evidence>
<gene>
    <name evidence="5" type="ORF">SMACR_01218</name>
</gene>